<dbReference type="Gene3D" id="2.60.40.790">
    <property type="match status" value="1"/>
</dbReference>
<dbReference type="InterPro" id="IPR002068">
    <property type="entry name" value="A-crystallin/Hsp20_dom"/>
</dbReference>
<evidence type="ECO:0000313" key="5">
    <source>
        <dbReference type="EMBL" id="TET92624.1"/>
    </source>
</evidence>
<dbReference type="SUPFAM" id="SSF49764">
    <property type="entry name" value="HSP20-like chaperones"/>
    <property type="match status" value="1"/>
</dbReference>
<evidence type="ECO:0000259" key="3">
    <source>
        <dbReference type="PROSITE" id="PS01031"/>
    </source>
</evidence>
<sequence>MAIIKWSPFKEFTDLKREMDSLFDEFFGRRTLPSRRAKPSRASGVYFPPVDVYEKTDEIVIKVGIPGVKKEDLEVTLLENTLTVKGQRSKDAEVREGDYYYLEQHYGSFSRSITFPVELDPEGMKASYKDGVLEIIIPKSKKEKPREIEVRVS</sequence>
<dbReference type="InterPro" id="IPR008978">
    <property type="entry name" value="HSP20-like_chaperone"/>
</dbReference>
<organism evidence="5 6">
    <name type="scientific">Aerophobetes bacterium</name>
    <dbReference type="NCBI Taxonomy" id="2030807"/>
    <lineage>
        <taxon>Bacteria</taxon>
        <taxon>Candidatus Aerophobota</taxon>
    </lineage>
</organism>
<gene>
    <name evidence="5" type="ORF">E3J33_03425</name>
</gene>
<evidence type="ECO:0000256" key="1">
    <source>
        <dbReference type="PROSITE-ProRule" id="PRU00285"/>
    </source>
</evidence>
<protein>
    <submittedName>
        <fullName evidence="5">Hsp20/alpha crystallin family protein</fullName>
    </submittedName>
</protein>
<dbReference type="InterPro" id="IPR031107">
    <property type="entry name" value="Small_HSP"/>
</dbReference>
<dbReference type="Pfam" id="PF00011">
    <property type="entry name" value="HSP20"/>
    <property type="match status" value="1"/>
</dbReference>
<dbReference type="PROSITE" id="PS51203">
    <property type="entry name" value="CS"/>
    <property type="match status" value="1"/>
</dbReference>
<name>A0A523YM34_UNCAE</name>
<dbReference type="CDD" id="cd06464">
    <property type="entry name" value="ACD_sHsps-like"/>
    <property type="match status" value="1"/>
</dbReference>
<reference evidence="5 6" key="1">
    <citation type="submission" date="2019-03" db="EMBL/GenBank/DDBJ databases">
        <title>Metabolic potential of uncultured bacteria and archaea associated with petroleum seepage in deep-sea sediments.</title>
        <authorList>
            <person name="Dong X."/>
            <person name="Hubert C."/>
        </authorList>
    </citation>
    <scope>NUCLEOTIDE SEQUENCE [LARGE SCALE GENOMIC DNA]</scope>
    <source>
        <strain evidence="5">E29_bin28</strain>
    </source>
</reference>
<dbReference type="EMBL" id="SOIJ01000193">
    <property type="protein sequence ID" value="TET92624.1"/>
    <property type="molecule type" value="Genomic_DNA"/>
</dbReference>
<dbReference type="PANTHER" id="PTHR11527">
    <property type="entry name" value="HEAT-SHOCK PROTEIN 20 FAMILY MEMBER"/>
    <property type="match status" value="1"/>
</dbReference>
<feature type="domain" description="SHSP" evidence="3">
    <location>
        <begin position="41"/>
        <end position="153"/>
    </location>
</feature>
<comment type="caution">
    <text evidence="5">The sequence shown here is derived from an EMBL/GenBank/DDBJ whole genome shotgun (WGS) entry which is preliminary data.</text>
</comment>
<feature type="domain" description="CS" evidence="4">
    <location>
        <begin position="45"/>
        <end position="153"/>
    </location>
</feature>
<proteinExistence type="inferred from homology"/>
<evidence type="ECO:0000259" key="4">
    <source>
        <dbReference type="PROSITE" id="PS51203"/>
    </source>
</evidence>
<dbReference type="Proteomes" id="UP000316925">
    <property type="component" value="Unassembled WGS sequence"/>
</dbReference>
<comment type="similarity">
    <text evidence="1 2">Belongs to the small heat shock protein (HSP20) family.</text>
</comment>
<dbReference type="InterPro" id="IPR007052">
    <property type="entry name" value="CS_dom"/>
</dbReference>
<accession>A0A523YM34</accession>
<evidence type="ECO:0000256" key="2">
    <source>
        <dbReference type="RuleBase" id="RU003616"/>
    </source>
</evidence>
<dbReference type="AlphaFoldDB" id="A0A523YM34"/>
<evidence type="ECO:0000313" key="6">
    <source>
        <dbReference type="Proteomes" id="UP000316925"/>
    </source>
</evidence>
<dbReference type="PROSITE" id="PS01031">
    <property type="entry name" value="SHSP"/>
    <property type="match status" value="1"/>
</dbReference>